<proteinExistence type="inferred from homology"/>
<gene>
    <name evidence="6 8" type="primary">ruvA</name>
    <name evidence="8" type="ORF">ENJ96_02280</name>
</gene>
<keyword evidence="3 6" id="KW-0238">DNA-binding</keyword>
<feature type="domain" description="Helix-hairpin-helix DNA-binding motif class 1" evidence="7">
    <location>
        <begin position="108"/>
        <end position="127"/>
    </location>
</feature>
<comment type="similarity">
    <text evidence="6">Belongs to the RuvA family.</text>
</comment>
<keyword evidence="1 6" id="KW-0963">Cytoplasm</keyword>
<comment type="caution">
    <text evidence="6">Lacks conserved residue(s) required for the propagation of feature annotation.</text>
</comment>
<comment type="caution">
    <text evidence="8">The sequence shown here is derived from an EMBL/GenBank/DDBJ whole genome shotgun (WGS) entry which is preliminary data.</text>
</comment>
<reference evidence="8" key="1">
    <citation type="journal article" date="2020" name="mSystems">
        <title>Genome- and Community-Level Interaction Insights into Carbon Utilization and Element Cycling Functions of Hydrothermarchaeota in Hydrothermal Sediment.</title>
        <authorList>
            <person name="Zhou Z."/>
            <person name="Liu Y."/>
            <person name="Xu W."/>
            <person name="Pan J."/>
            <person name="Luo Z.H."/>
            <person name="Li M."/>
        </authorList>
    </citation>
    <scope>NUCLEOTIDE SEQUENCE [LARGE SCALE GENOMIC DNA]</scope>
    <source>
        <strain evidence="8">HyVt-533</strain>
    </source>
</reference>
<accession>A0A7V5U209</accession>
<dbReference type="Pfam" id="PF14520">
    <property type="entry name" value="HHH_5"/>
    <property type="match status" value="1"/>
</dbReference>
<dbReference type="InterPro" id="IPR012340">
    <property type="entry name" value="NA-bd_OB-fold"/>
</dbReference>
<dbReference type="NCBIfam" id="TIGR00084">
    <property type="entry name" value="ruvA"/>
    <property type="match status" value="1"/>
</dbReference>
<sequence>MLAEIKGRLKQKQPGKIYLEASPFVFEIYTPFNLDQKLPPPGEVVRLFVSLKIRQETPELYGFLSNEAKTLFERLQTVSRLGPRLALNILATFEPEEFARVVAENDVKSLARVPGIGPRRAERLCVEFRNKLGLIGPRSYGPSPLFHEALSVLLNLGFSNQEARPALEAVFEEGEDLAIIIKKALKRLSDGSS</sequence>
<dbReference type="GO" id="GO:0005524">
    <property type="term" value="F:ATP binding"/>
    <property type="evidence" value="ECO:0007669"/>
    <property type="project" value="InterPro"/>
</dbReference>
<keyword evidence="4 6" id="KW-0233">DNA recombination</keyword>
<dbReference type="AlphaFoldDB" id="A0A7V5U209"/>
<dbReference type="InterPro" id="IPR036267">
    <property type="entry name" value="RuvA_C_sf"/>
</dbReference>
<name>A0A7V5U209_9BACT</name>
<feature type="region of interest" description="Domain I" evidence="6">
    <location>
        <begin position="1"/>
        <end position="64"/>
    </location>
</feature>
<dbReference type="Pfam" id="PF07499">
    <property type="entry name" value="RuvA_C"/>
    <property type="match status" value="1"/>
</dbReference>
<keyword evidence="5 6" id="KW-0234">DNA repair</keyword>
<feature type="region of interest" description="Domain III" evidence="6">
    <location>
        <begin position="146"/>
        <end position="193"/>
    </location>
</feature>
<dbReference type="GO" id="GO:0000400">
    <property type="term" value="F:four-way junction DNA binding"/>
    <property type="evidence" value="ECO:0007669"/>
    <property type="project" value="UniProtKB-UniRule"/>
</dbReference>
<dbReference type="Gene3D" id="1.10.150.20">
    <property type="entry name" value="5' to 3' exonuclease, C-terminal subdomain"/>
    <property type="match status" value="1"/>
</dbReference>
<dbReference type="GO" id="GO:0006310">
    <property type="term" value="P:DNA recombination"/>
    <property type="evidence" value="ECO:0007669"/>
    <property type="project" value="UniProtKB-UniRule"/>
</dbReference>
<dbReference type="GO" id="GO:0048476">
    <property type="term" value="C:Holliday junction resolvase complex"/>
    <property type="evidence" value="ECO:0007669"/>
    <property type="project" value="UniProtKB-UniRule"/>
</dbReference>
<dbReference type="Pfam" id="PF01330">
    <property type="entry name" value="RuvA_N"/>
    <property type="match status" value="1"/>
</dbReference>
<dbReference type="GO" id="GO:0009379">
    <property type="term" value="C:Holliday junction helicase complex"/>
    <property type="evidence" value="ECO:0007669"/>
    <property type="project" value="InterPro"/>
</dbReference>
<evidence type="ECO:0000313" key="8">
    <source>
        <dbReference type="EMBL" id="HHI96659.1"/>
    </source>
</evidence>
<dbReference type="SUPFAM" id="SSF46929">
    <property type="entry name" value="DNA helicase RuvA subunit, C-terminal domain"/>
    <property type="match status" value="1"/>
</dbReference>
<keyword evidence="8" id="KW-0378">Hydrolase</keyword>
<evidence type="ECO:0000256" key="4">
    <source>
        <dbReference type="ARBA" id="ARBA00023172"/>
    </source>
</evidence>
<dbReference type="GO" id="GO:0006281">
    <property type="term" value="P:DNA repair"/>
    <property type="evidence" value="ECO:0007669"/>
    <property type="project" value="UniProtKB-UniRule"/>
</dbReference>
<comment type="subcellular location">
    <subcellularLocation>
        <location evidence="6">Cytoplasm</location>
    </subcellularLocation>
</comment>
<dbReference type="CDD" id="cd14332">
    <property type="entry name" value="UBA_RuvA_C"/>
    <property type="match status" value="1"/>
</dbReference>
<protein>
    <recommendedName>
        <fullName evidence="6">Holliday junction branch migration complex subunit RuvA</fullName>
    </recommendedName>
</protein>
<dbReference type="SUPFAM" id="SSF47781">
    <property type="entry name" value="RuvA domain 2-like"/>
    <property type="match status" value="1"/>
</dbReference>
<dbReference type="Proteomes" id="UP000886101">
    <property type="component" value="Unassembled WGS sequence"/>
</dbReference>
<feature type="domain" description="Helix-hairpin-helix DNA-binding motif class 1" evidence="7">
    <location>
        <begin position="73"/>
        <end position="92"/>
    </location>
</feature>
<dbReference type="HAMAP" id="MF_00031">
    <property type="entry name" value="DNA_HJ_migration_RuvA"/>
    <property type="match status" value="1"/>
</dbReference>
<comment type="function">
    <text evidence="6">The RuvA-RuvB-RuvC complex processes Holliday junction (HJ) DNA during genetic recombination and DNA repair, while the RuvA-RuvB complex plays an important role in the rescue of blocked DNA replication forks via replication fork reversal (RFR). RuvA specifically binds to HJ cruciform DNA, conferring on it an open structure. The RuvB hexamer acts as an ATP-dependent pump, pulling dsDNA into and through the RuvAB complex. HJ branch migration allows RuvC to scan DNA until it finds its consensus sequence, where it cleaves and resolves the cruciform DNA.</text>
</comment>
<dbReference type="InterPro" id="IPR010994">
    <property type="entry name" value="RuvA_2-like"/>
</dbReference>
<evidence type="ECO:0000256" key="2">
    <source>
        <dbReference type="ARBA" id="ARBA00022763"/>
    </source>
</evidence>
<dbReference type="Gene3D" id="2.40.50.140">
    <property type="entry name" value="Nucleic acid-binding proteins"/>
    <property type="match status" value="1"/>
</dbReference>
<dbReference type="GO" id="GO:0016787">
    <property type="term" value="F:hydrolase activity"/>
    <property type="evidence" value="ECO:0007669"/>
    <property type="project" value="UniProtKB-KW"/>
</dbReference>
<dbReference type="EMBL" id="DROK01000065">
    <property type="protein sequence ID" value="HHI96659.1"/>
    <property type="molecule type" value="Genomic_DNA"/>
</dbReference>
<keyword evidence="2 6" id="KW-0227">DNA damage</keyword>
<dbReference type="InterPro" id="IPR000085">
    <property type="entry name" value="RuvA"/>
</dbReference>
<dbReference type="SMART" id="SM00278">
    <property type="entry name" value="HhH1"/>
    <property type="match status" value="2"/>
</dbReference>
<evidence type="ECO:0000256" key="1">
    <source>
        <dbReference type="ARBA" id="ARBA00022490"/>
    </source>
</evidence>
<dbReference type="GO" id="GO:0009378">
    <property type="term" value="F:four-way junction helicase activity"/>
    <property type="evidence" value="ECO:0007669"/>
    <property type="project" value="InterPro"/>
</dbReference>
<dbReference type="InterPro" id="IPR013849">
    <property type="entry name" value="DNA_helicase_Holl-junc_RuvA_I"/>
</dbReference>
<evidence type="ECO:0000256" key="6">
    <source>
        <dbReference type="HAMAP-Rule" id="MF_00031"/>
    </source>
</evidence>
<comment type="domain">
    <text evidence="6">Has three domains with a flexible linker between the domains II and III and assumes an 'L' shape. Domain III is highly mobile and contacts RuvB.</text>
</comment>
<dbReference type="SUPFAM" id="SSF50249">
    <property type="entry name" value="Nucleic acid-binding proteins"/>
    <property type="match status" value="1"/>
</dbReference>
<dbReference type="GO" id="GO:0005737">
    <property type="term" value="C:cytoplasm"/>
    <property type="evidence" value="ECO:0007669"/>
    <property type="project" value="UniProtKB-SubCell"/>
</dbReference>
<comment type="subunit">
    <text evidence="6">Homotetramer. Forms an RuvA(8)-RuvB(12)-Holliday junction (HJ) complex. HJ DNA is sandwiched between 2 RuvA tetramers; dsDNA enters through RuvA and exits via RuvB. An RuvB hexamer assembles on each DNA strand where it exits the tetramer. Each RuvB hexamer is contacted by two RuvA subunits (via domain III) on 2 adjacent RuvB subunits; this complex drives branch migration. In the full resolvosome a probable DNA-RuvA(4)-RuvB(12)-RuvC(2) complex forms which resolves the HJ.</text>
</comment>
<dbReference type="InterPro" id="IPR003583">
    <property type="entry name" value="Hlx-hairpin-Hlx_DNA-bd_motif"/>
</dbReference>
<evidence type="ECO:0000256" key="5">
    <source>
        <dbReference type="ARBA" id="ARBA00023204"/>
    </source>
</evidence>
<organism evidence="8">
    <name type="scientific">Thermodesulfatator atlanticus</name>
    <dbReference type="NCBI Taxonomy" id="501497"/>
    <lineage>
        <taxon>Bacteria</taxon>
        <taxon>Pseudomonadati</taxon>
        <taxon>Thermodesulfobacteriota</taxon>
        <taxon>Thermodesulfobacteria</taxon>
        <taxon>Thermodesulfobacteriales</taxon>
        <taxon>Thermodesulfatatoraceae</taxon>
        <taxon>Thermodesulfatator</taxon>
    </lineage>
</organism>
<dbReference type="Gene3D" id="1.10.8.10">
    <property type="entry name" value="DNA helicase RuvA subunit, C-terminal domain"/>
    <property type="match status" value="1"/>
</dbReference>
<evidence type="ECO:0000259" key="7">
    <source>
        <dbReference type="SMART" id="SM00278"/>
    </source>
</evidence>
<evidence type="ECO:0000256" key="3">
    <source>
        <dbReference type="ARBA" id="ARBA00023125"/>
    </source>
</evidence>
<dbReference type="InterPro" id="IPR011114">
    <property type="entry name" value="RuvA_C"/>
</dbReference>